<dbReference type="EMBL" id="JAGKQH010000009">
    <property type="protein sequence ID" value="KAG6591539.1"/>
    <property type="molecule type" value="Genomic_DNA"/>
</dbReference>
<proteinExistence type="predicted"/>
<protein>
    <submittedName>
        <fullName evidence="2">Uncharacterized protein</fullName>
    </submittedName>
</protein>
<sequence length="83" mass="9933">MVFVESKLTEESEHTEAFGLVVLVLVLLWFFYLRFRTEANGGRSTKEKHKMIHLCRCSRDWRLWYILLVAVYKLLQARDKQGQ</sequence>
<gene>
    <name evidence="2" type="ORF">SDJN03_13885</name>
</gene>
<evidence type="ECO:0000256" key="1">
    <source>
        <dbReference type="SAM" id="Phobius"/>
    </source>
</evidence>
<feature type="transmembrane region" description="Helical" evidence="1">
    <location>
        <begin position="17"/>
        <end position="35"/>
    </location>
</feature>
<keyword evidence="3" id="KW-1185">Reference proteome</keyword>
<keyword evidence="1" id="KW-0812">Transmembrane</keyword>
<name>A0AAV6N3F5_9ROSI</name>
<accession>A0AAV6N3F5</accession>
<dbReference type="AlphaFoldDB" id="A0AAV6N3F5"/>
<organism evidence="2 3">
    <name type="scientific">Cucurbita argyrosperma subsp. sororia</name>
    <dbReference type="NCBI Taxonomy" id="37648"/>
    <lineage>
        <taxon>Eukaryota</taxon>
        <taxon>Viridiplantae</taxon>
        <taxon>Streptophyta</taxon>
        <taxon>Embryophyta</taxon>
        <taxon>Tracheophyta</taxon>
        <taxon>Spermatophyta</taxon>
        <taxon>Magnoliopsida</taxon>
        <taxon>eudicotyledons</taxon>
        <taxon>Gunneridae</taxon>
        <taxon>Pentapetalae</taxon>
        <taxon>rosids</taxon>
        <taxon>fabids</taxon>
        <taxon>Cucurbitales</taxon>
        <taxon>Cucurbitaceae</taxon>
        <taxon>Cucurbiteae</taxon>
        <taxon>Cucurbita</taxon>
    </lineage>
</organism>
<feature type="non-terminal residue" evidence="2">
    <location>
        <position position="1"/>
    </location>
</feature>
<keyword evidence="1" id="KW-1133">Transmembrane helix</keyword>
<comment type="caution">
    <text evidence="2">The sequence shown here is derived from an EMBL/GenBank/DDBJ whole genome shotgun (WGS) entry which is preliminary data.</text>
</comment>
<evidence type="ECO:0000313" key="2">
    <source>
        <dbReference type="EMBL" id="KAG6591539.1"/>
    </source>
</evidence>
<dbReference type="Proteomes" id="UP000685013">
    <property type="component" value="Chromosome 9"/>
</dbReference>
<evidence type="ECO:0000313" key="3">
    <source>
        <dbReference type="Proteomes" id="UP000685013"/>
    </source>
</evidence>
<keyword evidence="1" id="KW-0472">Membrane</keyword>
<reference evidence="2 3" key="1">
    <citation type="journal article" date="2021" name="Hortic Res">
        <title>The domestication of Cucurbita argyrosperma as revealed by the genome of its wild relative.</title>
        <authorList>
            <person name="Barrera-Redondo J."/>
            <person name="Sanchez-de la Vega G."/>
            <person name="Aguirre-Liguori J.A."/>
            <person name="Castellanos-Morales G."/>
            <person name="Gutierrez-Guerrero Y.T."/>
            <person name="Aguirre-Dugua X."/>
            <person name="Aguirre-Planter E."/>
            <person name="Tenaillon M.I."/>
            <person name="Lira-Saade R."/>
            <person name="Eguiarte L.E."/>
        </authorList>
    </citation>
    <scope>NUCLEOTIDE SEQUENCE [LARGE SCALE GENOMIC DNA]</scope>
    <source>
        <strain evidence="2">JBR-2021</strain>
    </source>
</reference>